<dbReference type="AlphaFoldDB" id="I0FDV5"/>
<protein>
    <submittedName>
        <fullName evidence="2">ORFe-like protein, plasmid partitioning associated protein-2</fullName>
    </submittedName>
</protein>
<evidence type="ECO:0000313" key="3">
    <source>
        <dbReference type="Proteomes" id="UP000005212"/>
    </source>
</evidence>
<dbReference type="PATRIC" id="fig|1155096.3.peg.902"/>
<feature type="coiled-coil region" evidence="1">
    <location>
        <begin position="268"/>
        <end position="295"/>
    </location>
</feature>
<organism evidence="2 3">
    <name type="scientific">Borrelia crocidurae (strain Achema)</name>
    <dbReference type="NCBI Taxonomy" id="1155096"/>
    <lineage>
        <taxon>Bacteria</taxon>
        <taxon>Pseudomonadati</taxon>
        <taxon>Spirochaetota</taxon>
        <taxon>Spirochaetia</taxon>
        <taxon>Spirochaetales</taxon>
        <taxon>Borreliaceae</taxon>
        <taxon>Borrelia</taxon>
    </lineage>
</organism>
<dbReference type="EMBL" id="CP003427">
    <property type="protein sequence ID" value="AFI31661.1"/>
    <property type="molecule type" value="Genomic_DNA"/>
</dbReference>
<dbReference type="HOGENOM" id="CLU_066594_0_0_12"/>
<keyword evidence="1" id="KW-0175">Coiled coil</keyword>
<dbReference type="Proteomes" id="UP000005212">
    <property type="component" value="Plasmid unnamed1"/>
</dbReference>
<dbReference type="InterPro" id="IPR003459">
    <property type="entry name" value="Borrelia_plasmid_OrfA"/>
</dbReference>
<evidence type="ECO:0000313" key="2">
    <source>
        <dbReference type="EMBL" id="AFI31661.1"/>
    </source>
</evidence>
<dbReference type="KEGG" id="bcw:Q7M_1399"/>
<dbReference type="Pfam" id="PF02414">
    <property type="entry name" value="Borrelia_orfA"/>
    <property type="match status" value="1"/>
</dbReference>
<reference evidence="3" key="2">
    <citation type="submission" date="2012-03" db="EMBL/GenBank/DDBJ databases">
        <title>Complete genome sequence of Borrelia crocidurae.</title>
        <authorList>
            <person name="Elbir H."/>
            <person name="Gimenez G."/>
            <person name="Robert C."/>
            <person name="Raoult D."/>
            <person name="Drancourt M."/>
        </authorList>
    </citation>
    <scope>NUCLEOTIDE SEQUENCE [LARGE SCALE GENOMIC DNA]</scope>
    <source>
        <strain evidence="3">Achema</strain>
        <plasmid evidence="3">unnamed1</plasmid>
    </source>
</reference>
<name>I0FDV5_BORCA</name>
<gene>
    <name evidence="2" type="ordered locus">Q7M_1399</name>
</gene>
<reference evidence="2 3" key="1">
    <citation type="journal article" date="2012" name="J. Bacteriol.">
        <title>Complete Genome Sequence of Borrelia crocidurae.</title>
        <authorList>
            <person name="Elbir H."/>
            <person name="Gimenez G."/>
            <person name="Robert C."/>
            <person name="Bergstrom S."/>
            <person name="Cutler S."/>
            <person name="Raoult D."/>
            <person name="Drancourt M."/>
        </authorList>
    </citation>
    <scope>NUCLEOTIDE SEQUENCE [LARGE SCALE GENOMIC DNA]</scope>
    <source>
        <strain evidence="2 3">Achema</strain>
        <plasmid evidence="3">unnamed1</plasmid>
    </source>
</reference>
<proteinExistence type="predicted"/>
<accession>I0FDV5</accession>
<keyword evidence="2" id="KW-0614">Plasmid</keyword>
<sequence>MNMRNTSKHQHKLIVLISTICYVNNRFKKYTQNDILYYFNGNIKRNGQKEVKLKTLQSYLYKLKKELKVTDNHHKHLGINMGTEIYYKLKYSKKECYRQINKYFKNKKEDKFQKRITKNEKKIYNKNGSVEKWECINNIYNNKREYKDKKLKEESQVKKYAKKCHFKSKEFLSILNLDINKDDKIRILKAIKRAENYIMNNFSEKINDFIINRNKLKSKQEKLKEVLNEIKTQLESEKYDSKQVEMQIQEAYERYKNKPHFIIEDDKYDDCKKMINKIKNSIKNFNKNVEKNEQTVRVNIFSILFEQLKSKFETNIFIPVLKDYLDRQGKLDYNKAFNNQYYYELLKLIKNKENYSELQGFKEIVN</sequence>
<geneLocation type="plasmid" evidence="3">
    <name>unnamed1</name>
</geneLocation>
<evidence type="ECO:0000256" key="1">
    <source>
        <dbReference type="SAM" id="Coils"/>
    </source>
</evidence>